<feature type="region of interest" description="Disordered" evidence="1">
    <location>
        <begin position="271"/>
        <end position="308"/>
    </location>
</feature>
<dbReference type="PANTHER" id="PTHR31008:SF2">
    <property type="entry name" value="COP1-INTERACTING PROTEIN-LIKE PROTEIN"/>
    <property type="match status" value="1"/>
</dbReference>
<comment type="caution">
    <text evidence="2">The sequence shown here is derived from an EMBL/GenBank/DDBJ whole genome shotgun (WGS) entry which is preliminary data.</text>
</comment>
<keyword evidence="3" id="KW-1185">Reference proteome</keyword>
<feature type="region of interest" description="Disordered" evidence="1">
    <location>
        <begin position="822"/>
        <end position="985"/>
    </location>
</feature>
<dbReference type="PANTHER" id="PTHR31008">
    <property type="entry name" value="COP1-INTERACTING PROTEIN-RELATED"/>
    <property type="match status" value="1"/>
</dbReference>
<feature type="compositionally biased region" description="Polar residues" evidence="1">
    <location>
        <begin position="1053"/>
        <end position="1062"/>
    </location>
</feature>
<feature type="compositionally biased region" description="Polar residues" evidence="1">
    <location>
        <begin position="1032"/>
        <end position="1045"/>
    </location>
</feature>
<feature type="compositionally biased region" description="Polar residues" evidence="1">
    <location>
        <begin position="959"/>
        <end position="983"/>
    </location>
</feature>
<reference evidence="2 3" key="1">
    <citation type="submission" date="2020-06" db="EMBL/GenBank/DDBJ databases">
        <title>Transcriptomic and genomic resources for Thalictrum thalictroides and T. hernandezii: Facilitating candidate gene discovery in an emerging model plant lineage.</title>
        <authorList>
            <person name="Arias T."/>
            <person name="Riano-Pachon D.M."/>
            <person name="Di Stilio V.S."/>
        </authorList>
    </citation>
    <scope>NUCLEOTIDE SEQUENCE [LARGE SCALE GENOMIC DNA]</scope>
    <source>
        <strain evidence="3">cv. WT478/WT964</strain>
        <tissue evidence="2">Leaves</tissue>
    </source>
</reference>
<feature type="region of interest" description="Disordered" evidence="1">
    <location>
        <begin position="352"/>
        <end position="507"/>
    </location>
</feature>
<feature type="compositionally biased region" description="Polar residues" evidence="1">
    <location>
        <begin position="855"/>
        <end position="871"/>
    </location>
</feature>
<feature type="compositionally biased region" description="Polar residues" evidence="1">
    <location>
        <begin position="884"/>
        <end position="919"/>
    </location>
</feature>
<sequence>MKSKTRLDSAIFQLTPTRTRCDLVIVANGASEKIASGLLNPFLAHLKTAQDQIAKGGYSITLEPRPDSETAWFTKGTMERFVRFVSTPEVLERVNTIESEILQIEESIAIQSSENMGLSTQEEFHQNRVEDRQTRMLESIEGTKPVHDTDTEKAIVLYKPEADVPDSNGSTRQEENSRVQLLKVLETRKAVLQKEQGMAFARAVAAGFEMDHILNLISFGESFGATRLMEACLRFVQLWKEKHETGQWVEIDVAETISNRSDLSSLIVPESNVQLSNESSGKTSNDSSADKRPPLDAQVPPGNQEYYQGEYQHPMFPQWPNHSPPGAPPIYHPYPMHAMPYYQNYPGSGPYFQPPCPPMEDPRFNSSQRLGKRQSMESRDSYNTESESGELGVSNMRSQDGSELENEGSRGREPRRKAGRSSKKQAGKIVIRNINYITSKKKSMSGSESESASDPETDNDSEDLGFDSQEIKRKHSRSSQIGVQNPSSSNISNSYGKVDGINGQETDDGNWEAFQKFLLRNDDKDAHNTEHDMFSMEKEGQVTRRKNTAGSDPIVSHGQQSSDFHNGRMIDLDLNSSKGTRMLRSSSDDLVRDFGGKYNESQKNIQLTELEGGRGGYKRVSNDEFMIHRRESQLGLIKSDTFVGNELEGSYDNWERRSSHTVVDESFVVPLRSGVQDQIGTDSRTTLDMDVEFPSSLQTVEESSSKVKSQVSYEPDDLSLIPERGRERYSNGYDPAMDYEMQLQADDSSRVVNGNQDDAVSDVKEEGKKLFKDKKFKGQNSLEKRKIEAAATKGKPSKFSPSTDAQARAAKLRAYKADLQKMKKEKEEEELKRLEALKRERQKRIAGRANPSPAQPQVASQTKPRLTTKLSPNLHRGSKFSDSEPGSSSPIQRLPTRTTSVGSNESQKVTKPSRLSNSGRIAVNGLSRSVSSLPELKEKDATTPEPKVSTARIRRLSEPKTSTIHHTSSVKLRSTNPVSNSKVSDGPEIKKISAIMSLDRTKAATLPELKIRTQKETSDMIHNKAAAKEATQKSNGIGSSVTSESSKVKRSNEFTSRGSNGDENAIIEKSVVTLEPEVPSIPSLQRSEEMTEIRKASYKEQREGTVVSEYAAIHAPVSRQSMVEIAQDPSECLFNNQPNFHEAKADHAGTLPYISSISVTEKPYHAPYARASSLEDSGSTKLEYNNAPNKNMAAVITGTANTQVSDLEESPESLGKPQGKETSKGFKRLLKFGRKNSSAGERSVESDKLSTSGFLGDDNCANSVPDEVHTLKNLLSQDETPTASSINKTSRHFSLLSPFRTKTSEKKMTV</sequence>
<feature type="region of interest" description="Disordered" evidence="1">
    <location>
        <begin position="537"/>
        <end position="567"/>
    </location>
</feature>
<dbReference type="EMBL" id="JABWDY010015042">
    <property type="protein sequence ID" value="KAF5197157.1"/>
    <property type="molecule type" value="Genomic_DNA"/>
</dbReference>
<organism evidence="2 3">
    <name type="scientific">Thalictrum thalictroides</name>
    <name type="common">Rue-anemone</name>
    <name type="synonym">Anemone thalictroides</name>
    <dbReference type="NCBI Taxonomy" id="46969"/>
    <lineage>
        <taxon>Eukaryota</taxon>
        <taxon>Viridiplantae</taxon>
        <taxon>Streptophyta</taxon>
        <taxon>Embryophyta</taxon>
        <taxon>Tracheophyta</taxon>
        <taxon>Spermatophyta</taxon>
        <taxon>Magnoliopsida</taxon>
        <taxon>Ranunculales</taxon>
        <taxon>Ranunculaceae</taxon>
        <taxon>Thalictroideae</taxon>
        <taxon>Thalictrum</taxon>
    </lineage>
</organism>
<evidence type="ECO:0000313" key="3">
    <source>
        <dbReference type="Proteomes" id="UP000554482"/>
    </source>
</evidence>
<feature type="compositionally biased region" description="Polar residues" evidence="1">
    <location>
        <begin position="271"/>
        <end position="287"/>
    </location>
</feature>
<feature type="region of interest" description="Disordered" evidence="1">
    <location>
        <begin position="1204"/>
        <end position="1224"/>
    </location>
</feature>
<name>A0A7J6WJQ8_THATH</name>
<proteinExistence type="predicted"/>
<feature type="compositionally biased region" description="Basic residues" evidence="1">
    <location>
        <begin position="413"/>
        <end position="426"/>
    </location>
</feature>
<feature type="region of interest" description="Disordered" evidence="1">
    <location>
        <begin position="782"/>
        <end position="807"/>
    </location>
</feature>
<accession>A0A7J6WJQ8</accession>
<gene>
    <name evidence="2" type="ORF">FRX31_013256</name>
</gene>
<feature type="compositionally biased region" description="Acidic residues" evidence="1">
    <location>
        <begin position="451"/>
        <end position="465"/>
    </location>
</feature>
<protein>
    <submittedName>
        <fullName evidence="2">Cop1-interacting protein</fullName>
    </submittedName>
</protein>
<feature type="compositionally biased region" description="Low complexity" evidence="1">
    <location>
        <begin position="700"/>
        <end position="712"/>
    </location>
</feature>
<feature type="region of interest" description="Disordered" evidence="1">
    <location>
        <begin position="1026"/>
        <end position="1062"/>
    </location>
</feature>
<evidence type="ECO:0000256" key="1">
    <source>
        <dbReference type="SAM" id="MobiDB-lite"/>
    </source>
</evidence>
<feature type="region of interest" description="Disordered" evidence="1">
    <location>
        <begin position="696"/>
        <end position="716"/>
    </location>
</feature>
<feature type="compositionally biased region" description="Basic and acidic residues" evidence="1">
    <location>
        <begin position="822"/>
        <end position="839"/>
    </location>
</feature>
<feature type="compositionally biased region" description="Polar residues" evidence="1">
    <location>
        <begin position="478"/>
        <end position="495"/>
    </location>
</feature>
<dbReference type="Proteomes" id="UP000554482">
    <property type="component" value="Unassembled WGS sequence"/>
</dbReference>
<evidence type="ECO:0000313" key="2">
    <source>
        <dbReference type="EMBL" id="KAF5197157.1"/>
    </source>
</evidence>
<dbReference type="OrthoDB" id="1928292at2759"/>